<dbReference type="PANTHER" id="PTHR10927">
    <property type="entry name" value="RIBOSOME MATURATION PROTEIN SBDS"/>
    <property type="match status" value="1"/>
</dbReference>
<feature type="domain" description="C2H2-type" evidence="9">
    <location>
        <begin position="362"/>
        <end position="384"/>
    </location>
</feature>
<evidence type="ECO:0000256" key="4">
    <source>
        <dbReference type="ARBA" id="ARBA00022490"/>
    </source>
</evidence>
<evidence type="ECO:0000256" key="1">
    <source>
        <dbReference type="ARBA" id="ARBA00004123"/>
    </source>
</evidence>
<keyword evidence="4" id="KW-0963">Cytoplasm</keyword>
<dbReference type="EMBL" id="CAKOGP040000001">
    <property type="protein sequence ID" value="CAJ1898851.1"/>
    <property type="molecule type" value="Genomic_DNA"/>
</dbReference>
<dbReference type="GO" id="GO:0005737">
    <property type="term" value="C:cytoplasm"/>
    <property type="evidence" value="ECO:0007669"/>
    <property type="project" value="UniProtKB-SubCell"/>
</dbReference>
<dbReference type="AlphaFoldDB" id="A0AAD2CA78"/>
<gene>
    <name evidence="10" type="ORF">CYCCA115_LOCUS262</name>
</gene>
<feature type="compositionally biased region" description="Basic residues" evidence="8">
    <location>
        <begin position="303"/>
        <end position="318"/>
    </location>
</feature>
<feature type="compositionally biased region" description="Acidic residues" evidence="8">
    <location>
        <begin position="284"/>
        <end position="297"/>
    </location>
</feature>
<evidence type="ECO:0000256" key="5">
    <source>
        <dbReference type="ARBA" id="ARBA00022517"/>
    </source>
</evidence>
<comment type="similarity">
    <text evidence="3">Belongs to the SDO1/SBDS family.</text>
</comment>
<dbReference type="Pfam" id="PF09377">
    <property type="entry name" value="SBDS_domain_II"/>
    <property type="match status" value="1"/>
</dbReference>
<protein>
    <recommendedName>
        <fullName evidence="9">C2H2-type domain-containing protein</fullName>
    </recommendedName>
</protein>
<dbReference type="PANTHER" id="PTHR10927:SF1">
    <property type="entry name" value="RIBOSOME MATURATION PROTEIN SBDS"/>
    <property type="match status" value="1"/>
</dbReference>
<dbReference type="NCBIfam" id="TIGR00291">
    <property type="entry name" value="RNA_SBDS"/>
    <property type="match status" value="1"/>
</dbReference>
<dbReference type="Proteomes" id="UP001295423">
    <property type="component" value="Unassembled WGS sequence"/>
</dbReference>
<dbReference type="InterPro" id="IPR018978">
    <property type="entry name" value="SDO1/SBDS_central"/>
</dbReference>
<dbReference type="PROSITE" id="PS00028">
    <property type="entry name" value="ZINC_FINGER_C2H2_1"/>
    <property type="match status" value="1"/>
</dbReference>
<sequence>MSRQINQPINQVRLTNVAVVRMNKGGSRFEIACYRNKVVDYRQGLETDLSEVLQTDRVFTNVSKGAFAKAKDLQKVFGTKDEEEIAKIILKQGNVQVSDKERGQQLEKTIAQVAEWISKNCVHPSSDRPYTIAQIRHAMSTANFSVHPTKPLKRQYLDCVKLLQGTIPIQRAKMELLLVIGNKDDCETIESTMKENDVTWTNSTSSDDATGLRYNVLVDPSMYRIFNDAIVAMKGSRIEIINQIVTKQGDVKLESVDHIQSDMQGLSVVNSEAPIANAYVENTIADDDGDDNDEDIMDSSAGNRRKQKKAKKKNQKAQRRNESGGSTLEEAQEVASSTSGATSTIPTVAPSQGDGTDTRKSCNTCGGFFDSAAEYRSHFKSDWHKFNQKLKMKGTPPVSLEEFNLCDADTFFGGGDDMLL</sequence>
<proteinExistence type="inferred from homology"/>
<dbReference type="InterPro" id="IPR013087">
    <property type="entry name" value="Znf_C2H2_type"/>
</dbReference>
<accession>A0AAD2CA78</accession>
<dbReference type="InterPro" id="IPR037188">
    <property type="entry name" value="Sdo1/SBDS_central_sf"/>
</dbReference>
<dbReference type="SUPFAM" id="SSF109728">
    <property type="entry name" value="Hypothetical protein AF0491, middle domain"/>
    <property type="match status" value="1"/>
</dbReference>
<feature type="region of interest" description="Disordered" evidence="8">
    <location>
        <begin position="283"/>
        <end position="358"/>
    </location>
</feature>
<organism evidence="10 11">
    <name type="scientific">Cylindrotheca closterium</name>
    <dbReference type="NCBI Taxonomy" id="2856"/>
    <lineage>
        <taxon>Eukaryota</taxon>
        <taxon>Sar</taxon>
        <taxon>Stramenopiles</taxon>
        <taxon>Ochrophyta</taxon>
        <taxon>Bacillariophyta</taxon>
        <taxon>Bacillariophyceae</taxon>
        <taxon>Bacillariophycidae</taxon>
        <taxon>Bacillariales</taxon>
        <taxon>Bacillariaceae</taxon>
        <taxon>Cylindrotheca</taxon>
    </lineage>
</organism>
<comment type="subunit">
    <text evidence="7">Associates with the 60S ribosomal subunit.</text>
</comment>
<dbReference type="InterPro" id="IPR019783">
    <property type="entry name" value="SDO1/SBDS_N"/>
</dbReference>
<dbReference type="SUPFAM" id="SSF89895">
    <property type="entry name" value="FYSH domain"/>
    <property type="match status" value="1"/>
</dbReference>
<evidence type="ECO:0000313" key="10">
    <source>
        <dbReference type="EMBL" id="CAJ1898851.1"/>
    </source>
</evidence>
<name>A0AAD2CA78_9STRA</name>
<keyword evidence="6" id="KW-0539">Nucleus</keyword>
<dbReference type="InterPro" id="IPR002140">
    <property type="entry name" value="Sdo1/SBDS"/>
</dbReference>
<evidence type="ECO:0000313" key="11">
    <source>
        <dbReference type="Proteomes" id="UP001295423"/>
    </source>
</evidence>
<feature type="compositionally biased region" description="Polar residues" evidence="8">
    <location>
        <begin position="334"/>
        <end position="355"/>
    </location>
</feature>
<dbReference type="Gene3D" id="3.30.1250.10">
    <property type="entry name" value="Ribosome maturation protein SBDS, N-terminal domain"/>
    <property type="match status" value="1"/>
</dbReference>
<comment type="caution">
    <text evidence="10">The sequence shown here is derived from an EMBL/GenBank/DDBJ whole genome shotgun (WGS) entry which is preliminary data.</text>
</comment>
<dbReference type="GO" id="GO:0005634">
    <property type="term" value="C:nucleus"/>
    <property type="evidence" value="ECO:0007669"/>
    <property type="project" value="UniProtKB-SubCell"/>
</dbReference>
<evidence type="ECO:0000256" key="3">
    <source>
        <dbReference type="ARBA" id="ARBA00007433"/>
    </source>
</evidence>
<dbReference type="Gene3D" id="1.10.10.900">
    <property type="entry name" value="SBDS protein C-terminal domain, subdomain 1"/>
    <property type="match status" value="1"/>
</dbReference>
<evidence type="ECO:0000256" key="2">
    <source>
        <dbReference type="ARBA" id="ARBA00004496"/>
    </source>
</evidence>
<evidence type="ECO:0000256" key="8">
    <source>
        <dbReference type="SAM" id="MobiDB-lite"/>
    </source>
</evidence>
<dbReference type="InterPro" id="IPR039100">
    <property type="entry name" value="Sdo1/SBDS-like"/>
</dbReference>
<comment type="subcellular location">
    <subcellularLocation>
        <location evidence="2">Cytoplasm</location>
    </subcellularLocation>
    <subcellularLocation>
        <location evidence="1">Nucleus</location>
    </subcellularLocation>
</comment>
<reference evidence="10" key="1">
    <citation type="submission" date="2023-08" db="EMBL/GenBank/DDBJ databases">
        <authorList>
            <person name="Audoor S."/>
            <person name="Bilcke G."/>
        </authorList>
    </citation>
    <scope>NUCLEOTIDE SEQUENCE</scope>
</reference>
<evidence type="ECO:0000256" key="7">
    <source>
        <dbReference type="ARBA" id="ARBA00049708"/>
    </source>
</evidence>
<evidence type="ECO:0000256" key="6">
    <source>
        <dbReference type="ARBA" id="ARBA00023242"/>
    </source>
</evidence>
<dbReference type="GO" id="GO:0042256">
    <property type="term" value="P:cytosolic ribosome assembly"/>
    <property type="evidence" value="ECO:0007669"/>
    <property type="project" value="InterPro"/>
</dbReference>
<dbReference type="InterPro" id="IPR036786">
    <property type="entry name" value="Ribosome_mat_SBDS_N_sf"/>
</dbReference>
<keyword evidence="11" id="KW-1185">Reference proteome</keyword>
<keyword evidence="5" id="KW-0690">Ribosome biogenesis</keyword>
<dbReference type="Pfam" id="PF01172">
    <property type="entry name" value="SBDS_N"/>
    <property type="match status" value="1"/>
</dbReference>
<evidence type="ECO:0000259" key="9">
    <source>
        <dbReference type="PROSITE" id="PS00028"/>
    </source>
</evidence>